<dbReference type="OrthoDB" id="9795247at2"/>
<sequence>MNLCFDVGGMSTKVAFIKNDAFIKKDIIKYDSLITAKNLFEKIVNYIKTSVEINNINNICLSFPGLINNETGEMSGLSAIQRNHEINFKKKLFELFHKNVYIENDAKCAAIAEMRKGNAIDVDNGLVLVIGTGIGSTVIINKKIHKGNHLMAGEIGCFLEKIENEKYLNFSETSGMYSLEKRYKKISGNTKTGKEIYESYLKDENAKELVNAQIYSLSKSIINISFTIDTDLVLIGGAISSNELFLNLLNKKVKELYKLSNMKQNFTILKCKFLNDSNLIGANELSKNSSY</sequence>
<dbReference type="PANTHER" id="PTHR18964:SF170">
    <property type="entry name" value="SUGAR KINASE"/>
    <property type="match status" value="1"/>
</dbReference>
<dbReference type="InterPro" id="IPR043129">
    <property type="entry name" value="ATPase_NBD"/>
</dbReference>
<evidence type="ECO:0000313" key="3">
    <source>
        <dbReference type="Proteomes" id="UP000019265"/>
    </source>
</evidence>
<comment type="similarity">
    <text evidence="1">Belongs to the ROK (NagC/XylR) family.</text>
</comment>
<dbReference type="GO" id="GO:0016301">
    <property type="term" value="F:kinase activity"/>
    <property type="evidence" value="ECO:0007669"/>
    <property type="project" value="UniProtKB-KW"/>
</dbReference>
<keyword evidence="3" id="KW-1185">Reference proteome</keyword>
<dbReference type="AlphaFoldDB" id="W6AAS4"/>
<dbReference type="STRING" id="1276257.SSABA_v1c08590"/>
<dbReference type="HOGENOM" id="CLU_036604_0_2_14"/>
<dbReference type="CDD" id="cd24152">
    <property type="entry name" value="ASKHA_NBD_ROK-like"/>
    <property type="match status" value="1"/>
</dbReference>
<dbReference type="SUPFAM" id="SSF53067">
    <property type="entry name" value="Actin-like ATPase domain"/>
    <property type="match status" value="1"/>
</dbReference>
<evidence type="ECO:0000313" key="2">
    <source>
        <dbReference type="EMBL" id="AHI54258.1"/>
    </source>
</evidence>
<organism evidence="2 3">
    <name type="scientific">Spiroplasma sabaudiense Ar-1343</name>
    <dbReference type="NCBI Taxonomy" id="1276257"/>
    <lineage>
        <taxon>Bacteria</taxon>
        <taxon>Bacillati</taxon>
        <taxon>Mycoplasmatota</taxon>
        <taxon>Mollicutes</taxon>
        <taxon>Entomoplasmatales</taxon>
        <taxon>Spiroplasmataceae</taxon>
        <taxon>Spiroplasma</taxon>
    </lineage>
</organism>
<keyword evidence="2" id="KW-0418">Kinase</keyword>
<protein>
    <submittedName>
        <fullName evidence="2">Putative ROK family sugar kinase</fullName>
    </submittedName>
</protein>
<accession>W6AAS4</accession>
<dbReference type="Proteomes" id="UP000019265">
    <property type="component" value="Chromosome"/>
</dbReference>
<reference evidence="2 3" key="1">
    <citation type="journal article" date="2014" name="Genome Biol. Evol.">
        <title>Molecular evolution of the substrate utilization strategies and putative virulence factors in mosquito-associated Spiroplasma species.</title>
        <authorList>
            <person name="Chang T.H."/>
            <person name="Lo W.S."/>
            <person name="Ku C."/>
            <person name="Chen L.L."/>
            <person name="Kuo C.H."/>
        </authorList>
    </citation>
    <scope>NUCLEOTIDE SEQUENCE [LARGE SCALE GENOMIC DNA]</scope>
    <source>
        <strain evidence="2">Ar-1343</strain>
    </source>
</reference>
<keyword evidence="2" id="KW-0808">Transferase</keyword>
<proteinExistence type="inferred from homology"/>
<dbReference type="EMBL" id="CP006934">
    <property type="protein sequence ID" value="AHI54258.1"/>
    <property type="molecule type" value="Genomic_DNA"/>
</dbReference>
<dbReference type="PATRIC" id="fig|1276257.3.peg.871"/>
<name>W6AAS4_9MOLU</name>
<dbReference type="eggNOG" id="COG1940">
    <property type="taxonomic scope" value="Bacteria"/>
</dbReference>
<dbReference type="RefSeq" id="WP_025251394.1">
    <property type="nucleotide sequence ID" value="NZ_CP006934.1"/>
</dbReference>
<dbReference type="KEGG" id="ssab:SSABA_v1c08590"/>
<dbReference type="PANTHER" id="PTHR18964">
    <property type="entry name" value="ROK (REPRESSOR, ORF, KINASE) FAMILY"/>
    <property type="match status" value="1"/>
</dbReference>
<dbReference type="Gene3D" id="3.30.420.40">
    <property type="match status" value="2"/>
</dbReference>
<dbReference type="InterPro" id="IPR000600">
    <property type="entry name" value="ROK"/>
</dbReference>
<dbReference type="Pfam" id="PF00480">
    <property type="entry name" value="ROK"/>
    <property type="match status" value="1"/>
</dbReference>
<gene>
    <name evidence="2" type="ORF">SSABA_v1c08590</name>
</gene>
<evidence type="ECO:0000256" key="1">
    <source>
        <dbReference type="ARBA" id="ARBA00006479"/>
    </source>
</evidence>